<keyword evidence="3" id="KW-1185">Reference proteome</keyword>
<evidence type="ECO:0000313" key="2">
    <source>
        <dbReference type="EMBL" id="SMB79175.1"/>
    </source>
</evidence>
<evidence type="ECO:0000259" key="1">
    <source>
        <dbReference type="SMART" id="SM00382"/>
    </source>
</evidence>
<accession>A0A1W1UDK4</accession>
<protein>
    <recommendedName>
        <fullName evidence="1">AAA+ ATPase domain-containing protein</fullName>
    </recommendedName>
</protein>
<dbReference type="AlphaFoldDB" id="A0A1W1UDK4"/>
<gene>
    <name evidence="2" type="ORF">SAMN00790413_05814</name>
</gene>
<dbReference type="InterPro" id="IPR027417">
    <property type="entry name" value="P-loop_NTPase"/>
</dbReference>
<dbReference type="PANTHER" id="PTHR47691:SF3">
    <property type="entry name" value="HTH-TYPE TRANSCRIPTIONAL REGULATOR RV0890C-RELATED"/>
    <property type="match status" value="1"/>
</dbReference>
<dbReference type="EMBL" id="FWWU01000003">
    <property type="protein sequence ID" value="SMB79175.1"/>
    <property type="molecule type" value="Genomic_DNA"/>
</dbReference>
<reference evidence="2 3" key="1">
    <citation type="submission" date="2017-04" db="EMBL/GenBank/DDBJ databases">
        <authorList>
            <person name="Afonso C.L."/>
            <person name="Miller P.J."/>
            <person name="Scott M.A."/>
            <person name="Spackman E."/>
            <person name="Goraichik I."/>
            <person name="Dimitrov K.M."/>
            <person name="Suarez D.L."/>
            <person name="Swayne D.E."/>
        </authorList>
    </citation>
    <scope>NUCLEOTIDE SEQUENCE [LARGE SCALE GENOMIC DNA]</scope>
    <source>
        <strain evidence="2 3">KR-140</strain>
    </source>
</reference>
<dbReference type="InterPro" id="IPR011990">
    <property type="entry name" value="TPR-like_helical_dom_sf"/>
</dbReference>
<feature type="domain" description="AAA+ ATPase" evidence="1">
    <location>
        <begin position="235"/>
        <end position="381"/>
    </location>
</feature>
<dbReference type="Gene3D" id="1.25.40.10">
    <property type="entry name" value="Tetratricopeptide repeat domain"/>
    <property type="match status" value="1"/>
</dbReference>
<dbReference type="RefSeq" id="WP_084045437.1">
    <property type="nucleotide sequence ID" value="NZ_FWWU01000003.1"/>
</dbReference>
<dbReference type="SUPFAM" id="SSF48452">
    <property type="entry name" value="TPR-like"/>
    <property type="match status" value="1"/>
</dbReference>
<dbReference type="PANTHER" id="PTHR47691">
    <property type="entry name" value="REGULATOR-RELATED"/>
    <property type="match status" value="1"/>
</dbReference>
<proteinExistence type="predicted"/>
<evidence type="ECO:0000313" key="3">
    <source>
        <dbReference type="Proteomes" id="UP000192582"/>
    </source>
</evidence>
<name>A0A1W1UDK4_9DEIO</name>
<dbReference type="PRINTS" id="PR00364">
    <property type="entry name" value="DISEASERSIST"/>
</dbReference>
<dbReference type="InterPro" id="IPR003593">
    <property type="entry name" value="AAA+_ATPase"/>
</dbReference>
<dbReference type="OrthoDB" id="58860at2"/>
<dbReference type="STRING" id="695939.SAMN00790413_05814"/>
<sequence length="948" mass="102957">MTNAVATAEERAVLQTLGGLRLGTFRRVKPLLLLAFVALEGPTPRRRLAELLWPGAQQPDSSLRVALHALRDRNAGALRSEDPVDSGLPCDAARLLTLSGPDVLAAYPGPFLHGVDLQGTSAEFEEWVLTQRERLARHVQAELLTDAERAEPARAAALAEQVFRLPGAPPPEPEMLRRLLPLSLPGSALETELRAEAQGFEDPEEGAATTPIRTRRMLGRAVELDALLAWATLPGGGVAAVSGPGGIGKSTLGRELLRELQALGRDVTHVDAEGALYGSELLSRLAAVRAPGHAAPTGWAAAGRVLGERPVVLLDGLDALEDLPELLHEVGRSLPDVRWVLTGRRRLGLPRGLAGPTPTTLESGTAALALRLGGLECPPPEAEAPEVQESPAVALFVREARRIQRGFAVAPANAALLSGLVRRLEGHPLALTLAASWLRVEPLEDVYVRILQSGATLHDVGSGKRGLAAVAERSWALLQASEQRALLRLSVFADFDPADALALGIPEADLNALLDHSFLEAHRPGSERLRIYPALESLVHTHGPVHAALLEEARGEHARHYLEWFGSRSPTDPAVAEESGNVLRAIRTALQAGTLEAGLLYHLMSHYDGLALAVTGTDVFQRLCDLIEDVQAPPEVQAAGQIACMWLAQRAGRLLDAQTLATRFLSGPLADDRGNRMRVLNTLAVVRSEQGQLRIAVSLTREALAIARDTKDLNRQAGYLTNLLGGLTRLGEFEEVLELLPEAQKLLPHGSSLTLGETLLWVQLEMPSPNYENILSEANVLLSRIQNTGNLFSKLQVLLYLGMAHLGIGQPRKTLICTRQITDLTRDHQYLDNTIHTMFLEAQALYALGRTPQARSRVQAGIKIALEQRNNNNMNIWKGLIICAEDLSNYFPDTINSYILQLCSNNEADASLKTRADKLKRDSHDKIEFNDLKDIAMHLIKLLQDLKT</sequence>
<dbReference type="SUPFAM" id="SSF52540">
    <property type="entry name" value="P-loop containing nucleoside triphosphate hydrolases"/>
    <property type="match status" value="1"/>
</dbReference>
<organism evidence="2 3">
    <name type="scientific">Deinococcus hopiensis KR-140</name>
    <dbReference type="NCBI Taxonomy" id="695939"/>
    <lineage>
        <taxon>Bacteria</taxon>
        <taxon>Thermotogati</taxon>
        <taxon>Deinococcota</taxon>
        <taxon>Deinococci</taxon>
        <taxon>Deinococcales</taxon>
        <taxon>Deinococcaceae</taxon>
        <taxon>Deinococcus</taxon>
    </lineage>
</organism>
<dbReference type="Proteomes" id="UP000192582">
    <property type="component" value="Unassembled WGS sequence"/>
</dbReference>
<dbReference type="SMART" id="SM00382">
    <property type="entry name" value="AAA"/>
    <property type="match status" value="1"/>
</dbReference>
<dbReference type="Gene3D" id="3.40.50.300">
    <property type="entry name" value="P-loop containing nucleotide triphosphate hydrolases"/>
    <property type="match status" value="1"/>
</dbReference>